<feature type="compositionally biased region" description="Low complexity" evidence="1">
    <location>
        <begin position="33"/>
        <end position="52"/>
    </location>
</feature>
<feature type="compositionally biased region" description="Basic and acidic residues" evidence="1">
    <location>
        <begin position="13"/>
        <end position="22"/>
    </location>
</feature>
<evidence type="ECO:0000313" key="2">
    <source>
        <dbReference type="EMBL" id="NYJ18606.1"/>
    </source>
</evidence>
<gene>
    <name evidence="2" type="ORF">HNR05_000397</name>
</gene>
<feature type="compositionally biased region" description="Low complexity" evidence="1">
    <location>
        <begin position="136"/>
        <end position="154"/>
    </location>
</feature>
<evidence type="ECO:0000256" key="1">
    <source>
        <dbReference type="SAM" id="MobiDB-lite"/>
    </source>
</evidence>
<keyword evidence="3" id="KW-1185">Reference proteome</keyword>
<reference evidence="2 3" key="1">
    <citation type="submission" date="2020-07" db="EMBL/GenBank/DDBJ databases">
        <title>Sequencing the genomes of 1000 actinobacteria strains.</title>
        <authorList>
            <person name="Klenk H.-P."/>
        </authorList>
    </citation>
    <scope>NUCLEOTIDE SEQUENCE [LARGE SCALE GENOMIC DNA]</scope>
    <source>
        <strain evidence="2 3">LI1</strain>
    </source>
</reference>
<dbReference type="AlphaFoldDB" id="A0A7Z0J4Z0"/>
<feature type="region of interest" description="Disordered" evidence="1">
    <location>
        <begin position="124"/>
        <end position="162"/>
    </location>
</feature>
<comment type="caution">
    <text evidence="2">The sequence shown here is derived from an EMBL/GenBank/DDBJ whole genome shotgun (WGS) entry which is preliminary data.</text>
</comment>
<sequence>MAGRDPGQGLEGGSRDLDELDQRGGSIGGRGAGRSPNRGSSLSSPRSMVSRVAHGISTSSINGRVRTRSPKRRSSVSRPRSPVSGLAHGISTSSINGCVRLDHRTVGRACRDLVPRFRDWRAGSRHARSTEGYGGLSLNRGSSLSRPRSPVSGLAHGISTSSINGGVRTRGWLTGSRHARSTEGARSTVGYGLDYRTVGRACRDLAPRFRDWLTGSRRARSTVGYGLEGGARDLDTLDQRRGLDQRWGLDLRRRLDLRWGLDLRRRSSNGRGAAGALWTRIRSGCRRRAVQRWIRTDSLYGAAAPICCRAHEFPSGSLK</sequence>
<name>A0A7Z0J4Z0_9MICO</name>
<protein>
    <submittedName>
        <fullName evidence="2">Uncharacterized protein</fullName>
    </submittedName>
</protein>
<accession>A0A7Z0J4Z0</accession>
<feature type="compositionally biased region" description="Basic residues" evidence="1">
    <location>
        <begin position="65"/>
        <end position="75"/>
    </location>
</feature>
<evidence type="ECO:0000313" key="3">
    <source>
        <dbReference type="Proteomes" id="UP000537260"/>
    </source>
</evidence>
<feature type="region of interest" description="Disordered" evidence="1">
    <location>
        <begin position="1"/>
        <end position="89"/>
    </location>
</feature>
<dbReference type="EMBL" id="JACCFM010000001">
    <property type="protein sequence ID" value="NYJ18606.1"/>
    <property type="molecule type" value="Genomic_DNA"/>
</dbReference>
<proteinExistence type="predicted"/>
<dbReference type="Proteomes" id="UP000537260">
    <property type="component" value="Unassembled WGS sequence"/>
</dbReference>
<organism evidence="2 3">
    <name type="scientific">Glaciibacter psychrotolerans</name>
    <dbReference type="NCBI Taxonomy" id="670054"/>
    <lineage>
        <taxon>Bacteria</taxon>
        <taxon>Bacillati</taxon>
        <taxon>Actinomycetota</taxon>
        <taxon>Actinomycetes</taxon>
        <taxon>Micrococcales</taxon>
        <taxon>Microbacteriaceae</taxon>
        <taxon>Glaciibacter</taxon>
    </lineage>
</organism>